<evidence type="ECO:0000256" key="2">
    <source>
        <dbReference type="ARBA" id="ARBA00022857"/>
    </source>
</evidence>
<dbReference type="Proteomes" id="UP000838763">
    <property type="component" value="Unassembled WGS sequence"/>
</dbReference>
<dbReference type="SUPFAM" id="SSF51735">
    <property type="entry name" value="NAD(P)-binding Rossmann-fold domains"/>
    <property type="match status" value="1"/>
</dbReference>
<dbReference type="Pfam" id="PF05368">
    <property type="entry name" value="NmrA"/>
    <property type="match status" value="1"/>
</dbReference>
<dbReference type="InterPro" id="IPR051164">
    <property type="entry name" value="NmrA-like_oxidored"/>
</dbReference>
<comment type="similarity">
    <text evidence="1">Belongs to the NmrA-type oxidoreductase family.</text>
</comment>
<keyword evidence="5" id="KW-1185">Reference proteome</keyword>
<dbReference type="EMBL" id="CALLCH030000001">
    <property type="protein sequence ID" value="CAI4211290.1"/>
    <property type="molecule type" value="Genomic_DNA"/>
</dbReference>
<keyword evidence="2" id="KW-0521">NADP</keyword>
<dbReference type="PANTHER" id="PTHR42748">
    <property type="entry name" value="NITROGEN METABOLITE REPRESSION PROTEIN NMRA FAMILY MEMBER"/>
    <property type="match status" value="1"/>
</dbReference>
<sequence length="239" mass="26762">MHEIPRFEQRRHVGTAKSHRRFAFAQAEQDFWRGIPRFCIAAMAVCFWFYFANLSGLSDCIKCSCREALLGGAVARHLRKANATVHALVRHGTNANALIENGIRVFRGSYDDVDSLKAALNGVTTAFLNFSPSFSDFEEELRHAKTLVSAAREARVQHIVYSSSFGLEEDELSRPGLDPNGIVAKIYQIKRDVTREMTTYPSYTILRPAKFLSDLIGPAARWFGDLTTTGVFETALPKV</sequence>
<organism evidence="4 5">
    <name type="scientific">Parascedosporium putredinis</name>
    <dbReference type="NCBI Taxonomy" id="1442378"/>
    <lineage>
        <taxon>Eukaryota</taxon>
        <taxon>Fungi</taxon>
        <taxon>Dikarya</taxon>
        <taxon>Ascomycota</taxon>
        <taxon>Pezizomycotina</taxon>
        <taxon>Sordariomycetes</taxon>
        <taxon>Hypocreomycetidae</taxon>
        <taxon>Microascales</taxon>
        <taxon>Microascaceae</taxon>
        <taxon>Parascedosporium</taxon>
    </lineage>
</organism>
<comment type="caution">
    <text evidence="4">The sequence shown here is derived from an EMBL/GenBank/DDBJ whole genome shotgun (WGS) entry which is preliminary data.</text>
</comment>
<dbReference type="InterPro" id="IPR036291">
    <property type="entry name" value="NAD(P)-bd_dom_sf"/>
</dbReference>
<accession>A0A9P1GVY9</accession>
<evidence type="ECO:0000259" key="3">
    <source>
        <dbReference type="Pfam" id="PF05368"/>
    </source>
</evidence>
<dbReference type="Gene3D" id="3.40.50.720">
    <property type="entry name" value="NAD(P)-binding Rossmann-like Domain"/>
    <property type="match status" value="1"/>
</dbReference>
<protein>
    <recommendedName>
        <fullName evidence="3">NmrA-like domain-containing protein</fullName>
    </recommendedName>
</protein>
<gene>
    <name evidence="4" type="ORF">PPNO1_LOCUS1086</name>
</gene>
<dbReference type="AlphaFoldDB" id="A0A9P1GVY9"/>
<dbReference type="InterPro" id="IPR008030">
    <property type="entry name" value="NmrA-like"/>
</dbReference>
<evidence type="ECO:0000256" key="1">
    <source>
        <dbReference type="ARBA" id="ARBA00006328"/>
    </source>
</evidence>
<name>A0A9P1GVY9_9PEZI</name>
<dbReference type="OrthoDB" id="300709at2759"/>
<proteinExistence type="inferred from homology"/>
<evidence type="ECO:0000313" key="5">
    <source>
        <dbReference type="Proteomes" id="UP000838763"/>
    </source>
</evidence>
<dbReference type="PANTHER" id="PTHR42748:SF7">
    <property type="entry name" value="NMRA LIKE REDOX SENSOR 1-RELATED"/>
    <property type="match status" value="1"/>
</dbReference>
<feature type="domain" description="NmrA-like" evidence="3">
    <location>
        <begin position="70"/>
        <end position="233"/>
    </location>
</feature>
<reference evidence="4" key="1">
    <citation type="submission" date="2022-11" db="EMBL/GenBank/DDBJ databases">
        <authorList>
            <person name="Scott C."/>
            <person name="Bruce N."/>
        </authorList>
    </citation>
    <scope>NUCLEOTIDE SEQUENCE</scope>
</reference>
<evidence type="ECO:0000313" key="4">
    <source>
        <dbReference type="EMBL" id="CAI4211290.1"/>
    </source>
</evidence>